<protein>
    <submittedName>
        <fullName evidence="2">Ankyrin</fullName>
    </submittedName>
</protein>
<feature type="repeat" description="ANK" evidence="1">
    <location>
        <begin position="157"/>
        <end position="189"/>
    </location>
</feature>
<dbReference type="STRING" id="1314781.A0A165B1B8"/>
<dbReference type="PANTHER" id="PTHR43828:SF15">
    <property type="entry name" value="TRANSCRIPTION FACTOR MBP1"/>
    <property type="match status" value="1"/>
</dbReference>
<dbReference type="InParanoid" id="A0A165B1B8"/>
<dbReference type="Pfam" id="PF00023">
    <property type="entry name" value="Ank"/>
    <property type="match status" value="1"/>
</dbReference>
<dbReference type="SMART" id="SM00248">
    <property type="entry name" value="ANK"/>
    <property type="match status" value="2"/>
</dbReference>
<dbReference type="SUPFAM" id="SSF48403">
    <property type="entry name" value="Ankyrin repeat"/>
    <property type="match status" value="1"/>
</dbReference>
<dbReference type="AlphaFoldDB" id="A0A165B1B8"/>
<dbReference type="InterPro" id="IPR036770">
    <property type="entry name" value="Ankyrin_rpt-contain_sf"/>
</dbReference>
<dbReference type="EMBL" id="KV426582">
    <property type="protein sequence ID" value="KZV79653.1"/>
    <property type="molecule type" value="Genomic_DNA"/>
</dbReference>
<dbReference type="PANTHER" id="PTHR43828">
    <property type="entry name" value="ASPARAGINASE"/>
    <property type="match status" value="1"/>
</dbReference>
<dbReference type="Pfam" id="PF12796">
    <property type="entry name" value="Ank_2"/>
    <property type="match status" value="1"/>
</dbReference>
<dbReference type="InterPro" id="IPR002110">
    <property type="entry name" value="Ankyrin_rpt"/>
</dbReference>
<proteinExistence type="predicted"/>
<dbReference type="Proteomes" id="UP000077266">
    <property type="component" value="Unassembled WGS sequence"/>
</dbReference>
<evidence type="ECO:0000256" key="1">
    <source>
        <dbReference type="PROSITE-ProRule" id="PRU00023"/>
    </source>
</evidence>
<dbReference type="OrthoDB" id="6718656at2759"/>
<evidence type="ECO:0000313" key="3">
    <source>
        <dbReference type="Proteomes" id="UP000077266"/>
    </source>
</evidence>
<accession>A0A165B1B8</accession>
<dbReference type="InterPro" id="IPR051642">
    <property type="entry name" value="SWI6-like"/>
</dbReference>
<dbReference type="GO" id="GO:0045944">
    <property type="term" value="P:positive regulation of transcription by RNA polymerase II"/>
    <property type="evidence" value="ECO:0007669"/>
    <property type="project" value="UniProtKB-ARBA"/>
</dbReference>
<dbReference type="PROSITE" id="PS50088">
    <property type="entry name" value="ANK_REPEAT"/>
    <property type="match status" value="2"/>
</dbReference>
<keyword evidence="1" id="KW-0040">ANK repeat</keyword>
<dbReference type="GO" id="GO:0033309">
    <property type="term" value="C:SBF transcription complex"/>
    <property type="evidence" value="ECO:0007669"/>
    <property type="project" value="TreeGrafter"/>
</dbReference>
<dbReference type="GO" id="GO:0030907">
    <property type="term" value="C:MBF transcription complex"/>
    <property type="evidence" value="ECO:0007669"/>
    <property type="project" value="TreeGrafter"/>
</dbReference>
<dbReference type="PROSITE" id="PS50297">
    <property type="entry name" value="ANK_REP_REGION"/>
    <property type="match status" value="2"/>
</dbReference>
<organism evidence="2 3">
    <name type="scientific">Exidia glandulosa HHB12029</name>
    <dbReference type="NCBI Taxonomy" id="1314781"/>
    <lineage>
        <taxon>Eukaryota</taxon>
        <taxon>Fungi</taxon>
        <taxon>Dikarya</taxon>
        <taxon>Basidiomycota</taxon>
        <taxon>Agaricomycotina</taxon>
        <taxon>Agaricomycetes</taxon>
        <taxon>Auriculariales</taxon>
        <taxon>Exidiaceae</taxon>
        <taxon>Exidia</taxon>
    </lineage>
</organism>
<evidence type="ECO:0000313" key="2">
    <source>
        <dbReference type="EMBL" id="KZV79653.1"/>
    </source>
</evidence>
<name>A0A165B1B8_EXIGL</name>
<reference evidence="2 3" key="1">
    <citation type="journal article" date="2016" name="Mol. Biol. Evol.">
        <title>Comparative Genomics of Early-Diverging Mushroom-Forming Fungi Provides Insights into the Origins of Lignocellulose Decay Capabilities.</title>
        <authorList>
            <person name="Nagy L.G."/>
            <person name="Riley R."/>
            <person name="Tritt A."/>
            <person name="Adam C."/>
            <person name="Daum C."/>
            <person name="Floudas D."/>
            <person name="Sun H."/>
            <person name="Yadav J.S."/>
            <person name="Pangilinan J."/>
            <person name="Larsson K.H."/>
            <person name="Matsuura K."/>
            <person name="Barry K."/>
            <person name="Labutti K."/>
            <person name="Kuo R."/>
            <person name="Ohm R.A."/>
            <person name="Bhattacharya S.S."/>
            <person name="Shirouzu T."/>
            <person name="Yoshinaga Y."/>
            <person name="Martin F.M."/>
            <person name="Grigoriev I.V."/>
            <person name="Hibbett D.S."/>
        </authorList>
    </citation>
    <scope>NUCLEOTIDE SEQUENCE [LARGE SCALE GENOMIC DNA]</scope>
    <source>
        <strain evidence="2 3">HHB12029</strain>
    </source>
</reference>
<keyword evidence="3" id="KW-1185">Reference proteome</keyword>
<dbReference type="Gene3D" id="1.25.40.20">
    <property type="entry name" value="Ankyrin repeat-containing domain"/>
    <property type="match status" value="2"/>
</dbReference>
<feature type="non-terminal residue" evidence="2">
    <location>
        <position position="221"/>
    </location>
</feature>
<gene>
    <name evidence="2" type="ORF">EXIGLDRAFT_782029</name>
</gene>
<feature type="repeat" description="ANK" evidence="1">
    <location>
        <begin position="68"/>
        <end position="100"/>
    </location>
</feature>
<sequence length="221" mass="24044">MLSSATPSRTGHCCVQPARGPSLRKFGDAYAYVTVSPGRTAVTFVALVGSPAVEVGLSFDPNIAIDDDLHAPLHWACALGRVRIVKLLISAGADISTSSARQRSSAALCFANLYELLHLAMSKGKTHTSRYYLETMLGRLSEYPKELADVINWRDEDGETALTMAARCRSKRICKLLIDHGANPKVTNNDGKSAEMYIIEDEKFRASPILGPRSVSALSFR</sequence>